<name>A0A6B0U3S1_IXORI</name>
<organism evidence="1">
    <name type="scientific">Ixodes ricinus</name>
    <name type="common">Common tick</name>
    <name type="synonym">Acarus ricinus</name>
    <dbReference type="NCBI Taxonomy" id="34613"/>
    <lineage>
        <taxon>Eukaryota</taxon>
        <taxon>Metazoa</taxon>
        <taxon>Ecdysozoa</taxon>
        <taxon>Arthropoda</taxon>
        <taxon>Chelicerata</taxon>
        <taxon>Arachnida</taxon>
        <taxon>Acari</taxon>
        <taxon>Parasitiformes</taxon>
        <taxon>Ixodida</taxon>
        <taxon>Ixodoidea</taxon>
        <taxon>Ixodidae</taxon>
        <taxon>Ixodinae</taxon>
        <taxon>Ixodes</taxon>
    </lineage>
</organism>
<sequence length="75" mass="7570">MTAGSEQSFLNTSFLAASAMACTSSTSTSGLVVEVSLSSSLTVLAKPPLASRSATCVWSCPAVSSALITASSFFR</sequence>
<evidence type="ECO:0000313" key="1">
    <source>
        <dbReference type="EMBL" id="MXU83350.1"/>
    </source>
</evidence>
<accession>A0A6B0U3S1</accession>
<dbReference type="EMBL" id="GIFC01001267">
    <property type="protein sequence ID" value="MXU83350.1"/>
    <property type="molecule type" value="Transcribed_RNA"/>
</dbReference>
<reference evidence="1" key="1">
    <citation type="submission" date="2019-12" db="EMBL/GenBank/DDBJ databases">
        <title>An insight into the sialome of adult female Ixodes ricinus ticks feeding for 6 days.</title>
        <authorList>
            <person name="Perner J."/>
            <person name="Ribeiro J.M.C."/>
        </authorList>
    </citation>
    <scope>NUCLEOTIDE SEQUENCE</scope>
    <source>
        <strain evidence="1">Semi-engorged</strain>
        <tissue evidence="1">Salivary glands</tissue>
    </source>
</reference>
<proteinExistence type="predicted"/>
<dbReference type="AlphaFoldDB" id="A0A6B0U3S1"/>
<protein>
    <submittedName>
        <fullName evidence="1">Putative secreted protein</fullName>
    </submittedName>
</protein>